<dbReference type="RefSeq" id="WP_005539691.1">
    <property type="nucleotide sequence ID" value="NZ_JH378830.1"/>
</dbReference>
<dbReference type="Pfam" id="PF22564">
    <property type="entry name" value="HAAS"/>
    <property type="match status" value="1"/>
</dbReference>
<keyword evidence="1" id="KW-0812">Transmembrane</keyword>
<sequence>MTKDEFLSSLSRALSTAGDQNLVVKNMDFYRSYIDGETAKGRSEDEVLEELGDPRLIANSIKEAQGLDEDFAYEASTFYTGENYEYEYAGEDGEKQKKTWYSKEKEKPRGGWTDFHIDRTGTDAQEVYEETFFSEPEPDINHTRYQNNDIKLEAEAMVEKTYIILGVIAFVVLAIVIAVIVLFTKLVILLLPIWLPLLIIFTVYNAIKHLSK</sequence>
<dbReference type="HOGENOM" id="CLU_111554_0_0_9"/>
<gene>
    <name evidence="2" type="ORF">HMPREF9333_00560</name>
</gene>
<name>G5GG71_9FIRM</name>
<comment type="caution">
    <text evidence="2">The sequence shown here is derived from an EMBL/GenBank/DDBJ whole genome shotgun (WGS) entry which is preliminary data.</text>
</comment>
<feature type="transmembrane region" description="Helical" evidence="1">
    <location>
        <begin position="161"/>
        <end position="183"/>
    </location>
</feature>
<dbReference type="Proteomes" id="UP000003011">
    <property type="component" value="Unassembled WGS sequence"/>
</dbReference>
<keyword evidence="1" id="KW-0472">Membrane</keyword>
<evidence type="ECO:0000313" key="2">
    <source>
        <dbReference type="EMBL" id="EHI56281.1"/>
    </source>
</evidence>
<dbReference type="EMBL" id="ACZL01000011">
    <property type="protein sequence ID" value="EHI56281.1"/>
    <property type="molecule type" value="Genomic_DNA"/>
</dbReference>
<accession>G5GG71</accession>
<dbReference type="AlphaFoldDB" id="G5GG71"/>
<evidence type="ECO:0000313" key="3">
    <source>
        <dbReference type="Proteomes" id="UP000003011"/>
    </source>
</evidence>
<feature type="transmembrane region" description="Helical" evidence="1">
    <location>
        <begin position="189"/>
        <end position="207"/>
    </location>
</feature>
<dbReference type="eggNOG" id="ENOG50333WH">
    <property type="taxonomic scope" value="Bacteria"/>
</dbReference>
<reference evidence="2 3" key="1">
    <citation type="submission" date="2011-08" db="EMBL/GenBank/DDBJ databases">
        <title>The Genome Sequence of Johnsonella ignava ATCC 51276.</title>
        <authorList>
            <consortium name="The Broad Institute Genome Sequencing Platform"/>
            <person name="Earl A."/>
            <person name="Ward D."/>
            <person name="Feldgarden M."/>
            <person name="Gevers D."/>
            <person name="Izard J."/>
            <person name="Blanton J.M."/>
            <person name="Baranova O.V."/>
            <person name="Dewhirst F.E."/>
            <person name="Young S.K."/>
            <person name="Zeng Q."/>
            <person name="Gargeya S."/>
            <person name="Fitzgerald M."/>
            <person name="Haas B."/>
            <person name="Abouelleil A."/>
            <person name="Alvarado L."/>
            <person name="Arachchi H.M."/>
            <person name="Berlin A."/>
            <person name="Brown A."/>
            <person name="Chapman S.B."/>
            <person name="Chen Z."/>
            <person name="Dunbar C."/>
            <person name="Freedman E."/>
            <person name="Gearin G."/>
            <person name="Gellesch M."/>
            <person name="Goldberg J."/>
            <person name="Griggs A."/>
            <person name="Gujja S."/>
            <person name="Heiman D."/>
            <person name="Howarth C."/>
            <person name="Larson L."/>
            <person name="Lui A."/>
            <person name="MacDonald P.J.P."/>
            <person name="Montmayeur A."/>
            <person name="Murphy C."/>
            <person name="Neiman D."/>
            <person name="Pearson M."/>
            <person name="Priest M."/>
            <person name="Roberts A."/>
            <person name="Saif S."/>
            <person name="Shea T."/>
            <person name="Shenoy N."/>
            <person name="Sisk P."/>
            <person name="Stolte C."/>
            <person name="Sykes S."/>
            <person name="Wortman J."/>
            <person name="Nusbaum C."/>
            <person name="Birren B."/>
        </authorList>
    </citation>
    <scope>NUCLEOTIDE SEQUENCE [LARGE SCALE GENOMIC DNA]</scope>
    <source>
        <strain evidence="2 3">ATCC 51276</strain>
    </source>
</reference>
<dbReference type="OrthoDB" id="1779993at2"/>
<evidence type="ECO:0000256" key="1">
    <source>
        <dbReference type="SAM" id="Phobius"/>
    </source>
</evidence>
<keyword evidence="1" id="KW-1133">Transmembrane helix</keyword>
<protein>
    <recommendedName>
        <fullName evidence="4">DUF1700 domain-containing protein</fullName>
    </recommendedName>
</protein>
<keyword evidence="3" id="KW-1185">Reference proteome</keyword>
<evidence type="ECO:0008006" key="4">
    <source>
        <dbReference type="Google" id="ProtNLM"/>
    </source>
</evidence>
<dbReference type="STRING" id="679200.HMPREF9333_00560"/>
<organism evidence="2 3">
    <name type="scientific">Johnsonella ignava ATCC 51276</name>
    <dbReference type="NCBI Taxonomy" id="679200"/>
    <lineage>
        <taxon>Bacteria</taxon>
        <taxon>Bacillati</taxon>
        <taxon>Bacillota</taxon>
        <taxon>Clostridia</taxon>
        <taxon>Lachnospirales</taxon>
        <taxon>Lachnospiraceae</taxon>
        <taxon>Johnsonella</taxon>
    </lineage>
</organism>
<proteinExistence type="predicted"/>